<evidence type="ECO:0000313" key="2">
    <source>
        <dbReference type="EMBL" id="VFU48183.1"/>
    </source>
</evidence>
<feature type="compositionally biased region" description="Basic and acidic residues" evidence="1">
    <location>
        <begin position="53"/>
        <end position="64"/>
    </location>
</feature>
<gene>
    <name evidence="2" type="ORF">SVIM_LOCUS313715</name>
</gene>
<protein>
    <submittedName>
        <fullName evidence="2">Uncharacterized protein</fullName>
    </submittedName>
</protein>
<feature type="region of interest" description="Disordered" evidence="1">
    <location>
        <begin position="43"/>
        <end position="64"/>
    </location>
</feature>
<proteinExistence type="predicted"/>
<reference evidence="2" key="1">
    <citation type="submission" date="2019-03" db="EMBL/GenBank/DDBJ databases">
        <authorList>
            <person name="Mank J."/>
            <person name="Almeida P."/>
        </authorList>
    </citation>
    <scope>NUCLEOTIDE SEQUENCE</scope>
    <source>
        <strain evidence="2">78183</strain>
    </source>
</reference>
<evidence type="ECO:0000256" key="1">
    <source>
        <dbReference type="SAM" id="MobiDB-lite"/>
    </source>
</evidence>
<dbReference type="EMBL" id="CAADRP010001687">
    <property type="protein sequence ID" value="VFU48183.1"/>
    <property type="molecule type" value="Genomic_DNA"/>
</dbReference>
<name>A0A6N2M6P9_SALVM</name>
<sequence length="89" mass="10348">MANEFKQIIYPLQLICNQYWLINSQRLQEDFLSRTRLPSDNNSSFDEAGLLERSTRDGFKKEKVDEQRQDCHQITIQASMNQGSHVSVG</sequence>
<dbReference type="AlphaFoldDB" id="A0A6N2M6P9"/>
<organism evidence="2">
    <name type="scientific">Salix viminalis</name>
    <name type="common">Common osier</name>
    <name type="synonym">Basket willow</name>
    <dbReference type="NCBI Taxonomy" id="40686"/>
    <lineage>
        <taxon>Eukaryota</taxon>
        <taxon>Viridiplantae</taxon>
        <taxon>Streptophyta</taxon>
        <taxon>Embryophyta</taxon>
        <taxon>Tracheophyta</taxon>
        <taxon>Spermatophyta</taxon>
        <taxon>Magnoliopsida</taxon>
        <taxon>eudicotyledons</taxon>
        <taxon>Gunneridae</taxon>
        <taxon>Pentapetalae</taxon>
        <taxon>rosids</taxon>
        <taxon>fabids</taxon>
        <taxon>Malpighiales</taxon>
        <taxon>Salicaceae</taxon>
        <taxon>Saliceae</taxon>
        <taxon>Salix</taxon>
    </lineage>
</organism>
<accession>A0A6N2M6P9</accession>